<dbReference type="SUPFAM" id="SSF48557">
    <property type="entry name" value="L-aspartase-like"/>
    <property type="match status" value="1"/>
</dbReference>
<feature type="domain" description="Argininosuccinate lyase C-terminal" evidence="2">
    <location>
        <begin position="119"/>
        <end position="186"/>
    </location>
</feature>
<dbReference type="Gene3D" id="1.10.40.30">
    <property type="entry name" value="Fumarase/aspartase (C-terminal domain)"/>
    <property type="match status" value="1"/>
</dbReference>
<evidence type="ECO:0000313" key="3">
    <source>
        <dbReference type="EMBL" id="MBB5695256.1"/>
    </source>
</evidence>
<dbReference type="PANTHER" id="PTHR43814:SF1">
    <property type="entry name" value="ARGININOSUCCINATE LYASE"/>
    <property type="match status" value="1"/>
</dbReference>
<reference evidence="3 4" key="1">
    <citation type="submission" date="2020-08" db="EMBL/GenBank/DDBJ databases">
        <title>Genomic Encyclopedia of Type Strains, Phase IV (KMG-IV): sequencing the most valuable type-strain genomes for metagenomic binning, comparative biology and taxonomic classification.</title>
        <authorList>
            <person name="Goeker M."/>
        </authorList>
    </citation>
    <scope>NUCLEOTIDE SEQUENCE [LARGE SCALE GENOMIC DNA]</scope>
    <source>
        <strain evidence="3 4">DSM 25622</strain>
    </source>
</reference>
<dbReference type="AlphaFoldDB" id="A0A840Y527"/>
<evidence type="ECO:0000256" key="1">
    <source>
        <dbReference type="ARBA" id="ARBA00023239"/>
    </source>
</evidence>
<dbReference type="InterPro" id="IPR009049">
    <property type="entry name" value="Argininosuccinate_lyase"/>
</dbReference>
<keyword evidence="1 3" id="KW-0456">Lyase</keyword>
<accession>A0A840Y527</accession>
<dbReference type="InterPro" id="IPR008948">
    <property type="entry name" value="L-Aspartase-like"/>
</dbReference>
<evidence type="ECO:0000313" key="4">
    <source>
        <dbReference type="Proteomes" id="UP000580654"/>
    </source>
</evidence>
<comment type="caution">
    <text evidence="3">The sequence shown here is derived from an EMBL/GenBank/DDBJ whole genome shotgun (WGS) entry which is preliminary data.</text>
</comment>
<organism evidence="3 4">
    <name type="scientific">Muricoccus pecuniae</name>
    <dbReference type="NCBI Taxonomy" id="693023"/>
    <lineage>
        <taxon>Bacteria</taxon>
        <taxon>Pseudomonadati</taxon>
        <taxon>Pseudomonadota</taxon>
        <taxon>Alphaproteobacteria</taxon>
        <taxon>Acetobacterales</taxon>
        <taxon>Roseomonadaceae</taxon>
        <taxon>Muricoccus</taxon>
    </lineage>
</organism>
<dbReference type="PANTHER" id="PTHR43814">
    <property type="entry name" value="ARGININOSUCCINATE LYASE"/>
    <property type="match status" value="1"/>
</dbReference>
<keyword evidence="4" id="KW-1185">Reference proteome</keyword>
<dbReference type="Pfam" id="PF14698">
    <property type="entry name" value="ASL_C2"/>
    <property type="match status" value="1"/>
</dbReference>
<dbReference type="EMBL" id="JACIJD010000016">
    <property type="protein sequence ID" value="MBB5695256.1"/>
    <property type="molecule type" value="Genomic_DNA"/>
</dbReference>
<evidence type="ECO:0000259" key="2">
    <source>
        <dbReference type="Pfam" id="PF14698"/>
    </source>
</evidence>
<proteinExistence type="predicted"/>
<name>A0A840Y527_9PROT</name>
<dbReference type="GO" id="GO:0042450">
    <property type="term" value="P:L-arginine biosynthetic process via ornithine"/>
    <property type="evidence" value="ECO:0007669"/>
    <property type="project" value="InterPro"/>
</dbReference>
<dbReference type="Proteomes" id="UP000580654">
    <property type="component" value="Unassembled WGS sequence"/>
</dbReference>
<dbReference type="Gene3D" id="1.20.200.10">
    <property type="entry name" value="Fumarase/aspartase (Central domain)"/>
    <property type="match status" value="1"/>
</dbReference>
<gene>
    <name evidence="3" type="ORF">FHS87_003311</name>
</gene>
<dbReference type="GO" id="GO:0005829">
    <property type="term" value="C:cytosol"/>
    <property type="evidence" value="ECO:0007669"/>
    <property type="project" value="TreeGrafter"/>
</dbReference>
<sequence length="252" mass="27437">MTIGRLGQDFYLWSTYEFGMLEFPDRVASTSSIMPQKKNLTVLENLKARPAALLGAMVTGITALRAVPFGHSQEVSLEAGRWLWEALEELRAMLPAASIVVECATPRRDRMRGLVSENFATATAVADLLSSTYGLPFREAHHVTGRYVRLAMEGADPEAALRTAYTEETGRFLDDIAPLLAEALDPACMLEATTGCGPSRAETIRLHEDARSRLRADQEAAAGRHEGQRFAAHALATACEKLTSAVSVTRST</sequence>
<protein>
    <submittedName>
        <fullName evidence="3">Argininosuccinate lyase</fullName>
    </submittedName>
</protein>
<dbReference type="GO" id="GO:0004056">
    <property type="term" value="F:argininosuccinate lyase activity"/>
    <property type="evidence" value="ECO:0007669"/>
    <property type="project" value="InterPro"/>
</dbReference>
<dbReference type="InterPro" id="IPR029419">
    <property type="entry name" value="Arg_succ_lyase_C"/>
</dbReference>